<dbReference type="HOGENOM" id="CLU_003703_0_0_1"/>
<dbReference type="AlphaFoldDB" id="M2Q9C3"/>
<gene>
    <name evidence="2" type="ORF">CERSUDRAFT_57000</name>
</gene>
<proteinExistence type="predicted"/>
<name>M2Q9C3_CERS8</name>
<evidence type="ECO:0000256" key="1">
    <source>
        <dbReference type="SAM" id="MobiDB-lite"/>
    </source>
</evidence>
<evidence type="ECO:0000313" key="2">
    <source>
        <dbReference type="EMBL" id="EMD33448.1"/>
    </source>
</evidence>
<feature type="region of interest" description="Disordered" evidence="1">
    <location>
        <begin position="304"/>
        <end position="330"/>
    </location>
</feature>
<organism evidence="2 3">
    <name type="scientific">Ceriporiopsis subvermispora (strain B)</name>
    <name type="common">White-rot fungus</name>
    <name type="synonym">Gelatoporia subvermispora</name>
    <dbReference type="NCBI Taxonomy" id="914234"/>
    <lineage>
        <taxon>Eukaryota</taxon>
        <taxon>Fungi</taxon>
        <taxon>Dikarya</taxon>
        <taxon>Basidiomycota</taxon>
        <taxon>Agaricomycotina</taxon>
        <taxon>Agaricomycetes</taxon>
        <taxon>Polyporales</taxon>
        <taxon>Gelatoporiaceae</taxon>
        <taxon>Gelatoporia</taxon>
    </lineage>
</organism>
<protein>
    <submittedName>
        <fullName evidence="2">Uncharacterized protein</fullName>
    </submittedName>
</protein>
<evidence type="ECO:0000313" key="3">
    <source>
        <dbReference type="Proteomes" id="UP000016930"/>
    </source>
</evidence>
<accession>M2Q9C3</accession>
<dbReference type="OrthoDB" id="2802139at2759"/>
<sequence>MPALAKYLASQQGNTSQNKYVEPENVALYLPSQIAIAETRVTLCGKFLIKIEEDLRVGQAHDALDDLRRQLRNRMFANQFKVKNVVGQHPLTRARKWQATIDDRVIVAKHNYRRARAALLTLRGPGHWEEELQELLDDDVRALNERALTEQEKANRAHMLQAVGHPNAEEVLSQRVDGTVQLGEGQRTISWIWYQGGLVSGEGDDLQMHEALRIEWAKACARALRWWEEVVLLDEEMRRSIEFCEWQAKWWVMQDGKSTAHDGGMREGLSAYAAEQAAANRALTANWTLRWADVRRKAKDVVDSDALPTPSSFSGDSTTSSGSSSSITPIIDVFLEEEDEGFGDGD</sequence>
<dbReference type="EMBL" id="KB445806">
    <property type="protein sequence ID" value="EMD33448.1"/>
    <property type="molecule type" value="Genomic_DNA"/>
</dbReference>
<dbReference type="Proteomes" id="UP000016930">
    <property type="component" value="Unassembled WGS sequence"/>
</dbReference>
<reference evidence="2 3" key="1">
    <citation type="journal article" date="2012" name="Proc. Natl. Acad. Sci. U.S.A.">
        <title>Comparative genomics of Ceriporiopsis subvermispora and Phanerochaete chrysosporium provide insight into selective ligninolysis.</title>
        <authorList>
            <person name="Fernandez-Fueyo E."/>
            <person name="Ruiz-Duenas F.J."/>
            <person name="Ferreira P."/>
            <person name="Floudas D."/>
            <person name="Hibbett D.S."/>
            <person name="Canessa P."/>
            <person name="Larrondo L.F."/>
            <person name="James T.Y."/>
            <person name="Seelenfreund D."/>
            <person name="Lobos S."/>
            <person name="Polanco R."/>
            <person name="Tello M."/>
            <person name="Honda Y."/>
            <person name="Watanabe T."/>
            <person name="Watanabe T."/>
            <person name="Ryu J.S."/>
            <person name="Kubicek C.P."/>
            <person name="Schmoll M."/>
            <person name="Gaskell J."/>
            <person name="Hammel K.E."/>
            <person name="St John F.J."/>
            <person name="Vanden Wymelenberg A."/>
            <person name="Sabat G."/>
            <person name="Splinter BonDurant S."/>
            <person name="Syed K."/>
            <person name="Yadav J.S."/>
            <person name="Doddapaneni H."/>
            <person name="Subramanian V."/>
            <person name="Lavin J.L."/>
            <person name="Oguiza J.A."/>
            <person name="Perez G."/>
            <person name="Pisabarro A.G."/>
            <person name="Ramirez L."/>
            <person name="Santoyo F."/>
            <person name="Master E."/>
            <person name="Coutinho P.M."/>
            <person name="Henrissat B."/>
            <person name="Lombard V."/>
            <person name="Magnuson J.K."/>
            <person name="Kuees U."/>
            <person name="Hori C."/>
            <person name="Igarashi K."/>
            <person name="Samejima M."/>
            <person name="Held B.W."/>
            <person name="Barry K.W."/>
            <person name="LaButti K.M."/>
            <person name="Lapidus A."/>
            <person name="Lindquist E.A."/>
            <person name="Lucas S.M."/>
            <person name="Riley R."/>
            <person name="Salamov A.A."/>
            <person name="Hoffmeister D."/>
            <person name="Schwenk D."/>
            <person name="Hadar Y."/>
            <person name="Yarden O."/>
            <person name="de Vries R.P."/>
            <person name="Wiebenga A."/>
            <person name="Stenlid J."/>
            <person name="Eastwood D."/>
            <person name="Grigoriev I.V."/>
            <person name="Berka R.M."/>
            <person name="Blanchette R.A."/>
            <person name="Kersten P."/>
            <person name="Martinez A.T."/>
            <person name="Vicuna R."/>
            <person name="Cullen D."/>
        </authorList>
    </citation>
    <scope>NUCLEOTIDE SEQUENCE [LARGE SCALE GENOMIC DNA]</scope>
    <source>
        <strain evidence="2 3">B</strain>
    </source>
</reference>
<dbReference type="STRING" id="914234.M2Q9C3"/>
<keyword evidence="3" id="KW-1185">Reference proteome</keyword>
<feature type="compositionally biased region" description="Low complexity" evidence="1">
    <location>
        <begin position="308"/>
        <end position="330"/>
    </location>
</feature>